<sequence length="292" mass="33075">MSMLYHYTSQTGIIGIIQSRSIWATHAMALNDSSEFFHSLSFAREVANGIFEDDGYLSAFGWAVHHSLESVSADDLYLTSFSEKPDLLSQWRGYCPAGAGLCLGFDSNDLETFCERQGYKLEKCIYEHQDQIKQIHDLVERCLNRFPKPPLSRDEYKALTSKEQVNFELDYRLRTSQGPDKLEADAAVTWLCAEIAKLAPQFKNEGFHEEAEWRIIAKEPKEQVKFRASSSYLAPYVGLEILISAANTTLREVIIGPNPNQARCEASVKALLTTTGLDDVELRRSSLPYNNW</sequence>
<dbReference type="KEGG" id="nlc:EBAPG3_013800"/>
<dbReference type="EMBL" id="CP021106">
    <property type="protein sequence ID" value="ARO88754.1"/>
    <property type="molecule type" value="Genomic_DNA"/>
</dbReference>
<accession>A0A1W6SSG5</accession>
<proteinExistence type="predicted"/>
<keyword evidence="2" id="KW-1185">Reference proteome</keyword>
<dbReference type="OrthoDB" id="8550178at2"/>
<evidence type="ECO:0000313" key="1">
    <source>
        <dbReference type="EMBL" id="ARO88754.1"/>
    </source>
</evidence>
<evidence type="ECO:0008006" key="3">
    <source>
        <dbReference type="Google" id="ProtNLM"/>
    </source>
</evidence>
<dbReference type="eggNOG" id="ENOG5030IIN">
    <property type="taxonomic scope" value="Bacteria"/>
</dbReference>
<name>A0A1W6SSG5_9PROT</name>
<dbReference type="Proteomes" id="UP000012179">
    <property type="component" value="Chromosome"/>
</dbReference>
<evidence type="ECO:0000313" key="2">
    <source>
        <dbReference type="Proteomes" id="UP000012179"/>
    </source>
</evidence>
<protein>
    <recommendedName>
        <fullName evidence="3">DUF2971 domain-containing protein</fullName>
    </recommendedName>
</protein>
<dbReference type="Pfam" id="PF11185">
    <property type="entry name" value="DUF2971"/>
    <property type="match status" value="1"/>
</dbReference>
<reference evidence="1 2" key="1">
    <citation type="journal article" date="2015" name="Int. J. Syst. Evol. Microbiol.">
        <title>Nitrosospira lacus sp. nov., a psychrotolerant, ammonia-oxidizing bacterium from sandy lake sediment.</title>
        <authorList>
            <person name="Urakawa H."/>
            <person name="Garcia J.C."/>
            <person name="Nielsen J.L."/>
            <person name="Le V.Q."/>
            <person name="Kozlowski J.A."/>
            <person name="Stein L.Y."/>
            <person name="Lim C.K."/>
            <person name="Pommerening-Roser A."/>
            <person name="Martens-Habbena W."/>
            <person name="Stahl D.A."/>
            <person name="Klotz M.G."/>
        </authorList>
    </citation>
    <scope>NUCLEOTIDE SEQUENCE [LARGE SCALE GENOMIC DNA]</scope>
    <source>
        <strain evidence="1 2">APG3</strain>
    </source>
</reference>
<dbReference type="AlphaFoldDB" id="A0A1W6SSG5"/>
<dbReference type="InterPro" id="IPR021352">
    <property type="entry name" value="DUF2971"/>
</dbReference>
<organism evidence="1 2">
    <name type="scientific">Nitrosospira lacus</name>
    <dbReference type="NCBI Taxonomy" id="1288494"/>
    <lineage>
        <taxon>Bacteria</taxon>
        <taxon>Pseudomonadati</taxon>
        <taxon>Pseudomonadota</taxon>
        <taxon>Betaproteobacteria</taxon>
        <taxon>Nitrosomonadales</taxon>
        <taxon>Nitrosomonadaceae</taxon>
        <taxon>Nitrosospira</taxon>
    </lineage>
</organism>
<gene>
    <name evidence="1" type="ORF">EBAPG3_013800</name>
</gene>